<name>A0AAW2ERR7_9HYME</name>
<comment type="caution">
    <text evidence="1">The sequence shown here is derived from an EMBL/GenBank/DDBJ whole genome shotgun (WGS) entry which is preliminary data.</text>
</comment>
<reference evidence="1 2" key="1">
    <citation type="submission" date="2023-03" db="EMBL/GenBank/DDBJ databases">
        <title>High recombination rates correlate with genetic variation in Cardiocondyla obscurior ants.</title>
        <authorList>
            <person name="Errbii M."/>
        </authorList>
    </citation>
    <scope>NUCLEOTIDE SEQUENCE [LARGE SCALE GENOMIC DNA]</scope>
    <source>
        <strain evidence="1">Alpha-2009</strain>
        <tissue evidence="1">Whole body</tissue>
    </source>
</reference>
<accession>A0AAW2ERR7</accession>
<dbReference type="AlphaFoldDB" id="A0AAW2ERR7"/>
<sequence length="110" mass="13181">MNVPESFLSCIFLQCMDHNRCFFFFFLFTEYFYARCDYRTCHYHLICKCKNSILQKKNNFISKIINSIEYLIIFNVRSIKLNDISLSSILGDESTYTLLSEIELFLCKHQ</sequence>
<dbReference type="Proteomes" id="UP001430953">
    <property type="component" value="Unassembled WGS sequence"/>
</dbReference>
<organism evidence="1 2">
    <name type="scientific">Cardiocondyla obscurior</name>
    <dbReference type="NCBI Taxonomy" id="286306"/>
    <lineage>
        <taxon>Eukaryota</taxon>
        <taxon>Metazoa</taxon>
        <taxon>Ecdysozoa</taxon>
        <taxon>Arthropoda</taxon>
        <taxon>Hexapoda</taxon>
        <taxon>Insecta</taxon>
        <taxon>Pterygota</taxon>
        <taxon>Neoptera</taxon>
        <taxon>Endopterygota</taxon>
        <taxon>Hymenoptera</taxon>
        <taxon>Apocrita</taxon>
        <taxon>Aculeata</taxon>
        <taxon>Formicoidea</taxon>
        <taxon>Formicidae</taxon>
        <taxon>Myrmicinae</taxon>
        <taxon>Cardiocondyla</taxon>
    </lineage>
</organism>
<evidence type="ECO:0000313" key="1">
    <source>
        <dbReference type="EMBL" id="KAL0106449.1"/>
    </source>
</evidence>
<keyword evidence="2" id="KW-1185">Reference proteome</keyword>
<dbReference type="EMBL" id="JADYXP020000018">
    <property type="protein sequence ID" value="KAL0106449.1"/>
    <property type="molecule type" value="Genomic_DNA"/>
</dbReference>
<protein>
    <submittedName>
        <fullName evidence="1">Uncharacterized protein</fullName>
    </submittedName>
</protein>
<gene>
    <name evidence="1" type="ORF">PUN28_016278</name>
</gene>
<proteinExistence type="predicted"/>
<evidence type="ECO:0000313" key="2">
    <source>
        <dbReference type="Proteomes" id="UP001430953"/>
    </source>
</evidence>